<comment type="caution">
    <text evidence="1">The sequence shown here is derived from an EMBL/GenBank/DDBJ whole genome shotgun (WGS) entry which is preliminary data.</text>
</comment>
<sequence>MEKKYPPCKPGVTVNVPVMTDDEILSRLDAADAVVMEGCERGAQFEYVDDIVVDTVVEGKRVLVTHLHGIRCHICGMGALSPDSMRIVERQIRKKRSTVRFKHPTLATHEPRRDIPV</sequence>
<evidence type="ECO:0000313" key="1">
    <source>
        <dbReference type="EMBL" id="PXF61830.1"/>
    </source>
</evidence>
<reference evidence="1" key="1">
    <citation type="submission" date="2018-01" db="EMBL/GenBank/DDBJ databases">
        <authorList>
            <person name="Krukenberg V."/>
        </authorList>
    </citation>
    <scope>NUCLEOTIDE SEQUENCE</scope>
    <source>
        <strain evidence="1">E20ANME2</strain>
    </source>
</reference>
<accession>A0AC61L5Z3</accession>
<evidence type="ECO:0000313" key="2">
    <source>
        <dbReference type="Proteomes" id="UP000248329"/>
    </source>
</evidence>
<gene>
    <name evidence="1" type="ORF">C4B59_00960</name>
</gene>
<organism evidence="1 2">
    <name type="scientific">Candidatus Methanogaster sp</name>
    <dbReference type="NCBI Taxonomy" id="3386292"/>
    <lineage>
        <taxon>Archaea</taxon>
        <taxon>Methanobacteriati</taxon>
        <taxon>Methanobacteriota</taxon>
        <taxon>Stenosarchaea group</taxon>
        <taxon>Methanomicrobia</taxon>
        <taxon>Methanosarcinales</taxon>
        <taxon>ANME-2 cluster</taxon>
        <taxon>Candidatus Methanogasteraceae</taxon>
        <taxon>Candidatus Methanogaster</taxon>
    </lineage>
</organism>
<protein>
    <submittedName>
        <fullName evidence="1">Uncharacterized protein</fullName>
    </submittedName>
</protein>
<dbReference type="Proteomes" id="UP000248329">
    <property type="component" value="Unassembled WGS sequence"/>
</dbReference>
<dbReference type="EMBL" id="PQXF01000002">
    <property type="protein sequence ID" value="PXF61830.1"/>
    <property type="molecule type" value="Genomic_DNA"/>
</dbReference>
<name>A0AC61L5Z3_9EURY</name>
<proteinExistence type="predicted"/>